<dbReference type="PANTHER" id="PTHR42966:SF1">
    <property type="entry name" value="SIALIC ACID SYNTHASE"/>
    <property type="match status" value="1"/>
</dbReference>
<dbReference type="PROSITE" id="PS50844">
    <property type="entry name" value="AFP_LIKE"/>
    <property type="match status" value="1"/>
</dbReference>
<dbReference type="Pfam" id="PF03102">
    <property type="entry name" value="NeuB"/>
    <property type="match status" value="1"/>
</dbReference>
<dbReference type="CDD" id="cd11615">
    <property type="entry name" value="SAF_NeuB_like"/>
    <property type="match status" value="1"/>
</dbReference>
<feature type="domain" description="AFP-like" evidence="1">
    <location>
        <begin position="286"/>
        <end position="345"/>
    </location>
</feature>
<evidence type="ECO:0000313" key="3">
    <source>
        <dbReference type="Proteomes" id="UP000199053"/>
    </source>
</evidence>
<gene>
    <name evidence="2" type="ORF">SAMN05660337_1240</name>
</gene>
<dbReference type="InterPro" id="IPR057736">
    <property type="entry name" value="SAF_PseI/NeuA/NeuB"/>
</dbReference>
<reference evidence="3" key="1">
    <citation type="submission" date="2016-10" db="EMBL/GenBank/DDBJ databases">
        <authorList>
            <person name="Varghese N."/>
            <person name="Submissions S."/>
        </authorList>
    </citation>
    <scope>NUCLEOTIDE SEQUENCE [LARGE SCALE GENOMIC DNA]</scope>
    <source>
        <strain evidence="3">DSM 16995</strain>
    </source>
</reference>
<dbReference type="Proteomes" id="UP000199053">
    <property type="component" value="Unassembled WGS sequence"/>
</dbReference>
<dbReference type="PANTHER" id="PTHR42966">
    <property type="entry name" value="N-ACETYLNEURAMINATE SYNTHASE"/>
    <property type="match status" value="1"/>
</dbReference>
<dbReference type="GO" id="GO:0047444">
    <property type="term" value="F:N-acylneuraminate-9-phosphate synthase activity"/>
    <property type="evidence" value="ECO:0007669"/>
    <property type="project" value="TreeGrafter"/>
</dbReference>
<keyword evidence="3" id="KW-1185">Reference proteome</keyword>
<dbReference type="STRING" id="246191.SAMN05660337_1240"/>
<dbReference type="InterPro" id="IPR013132">
    <property type="entry name" value="PseI/NeuA/B-like_N"/>
</dbReference>
<dbReference type="InterPro" id="IPR051690">
    <property type="entry name" value="PseI-like"/>
</dbReference>
<dbReference type="SUPFAM" id="SSF51569">
    <property type="entry name" value="Aldolase"/>
    <property type="match status" value="1"/>
</dbReference>
<dbReference type="GO" id="GO:0016051">
    <property type="term" value="P:carbohydrate biosynthetic process"/>
    <property type="evidence" value="ECO:0007669"/>
    <property type="project" value="InterPro"/>
</dbReference>
<name>A0A1G9ERX7_9BACT</name>
<dbReference type="Gene3D" id="3.90.1210.10">
    <property type="entry name" value="Antifreeze-like/N-acetylneuraminic acid synthase C-terminal domain"/>
    <property type="match status" value="1"/>
</dbReference>
<organism evidence="2 3">
    <name type="scientific">Maridesulfovibrio ferrireducens</name>
    <dbReference type="NCBI Taxonomy" id="246191"/>
    <lineage>
        <taxon>Bacteria</taxon>
        <taxon>Pseudomonadati</taxon>
        <taxon>Thermodesulfobacteriota</taxon>
        <taxon>Desulfovibrionia</taxon>
        <taxon>Desulfovibrionales</taxon>
        <taxon>Desulfovibrionaceae</taxon>
        <taxon>Maridesulfovibrio</taxon>
    </lineage>
</organism>
<evidence type="ECO:0000259" key="1">
    <source>
        <dbReference type="PROSITE" id="PS50844"/>
    </source>
</evidence>
<dbReference type="RefSeq" id="WP_170830315.1">
    <property type="nucleotide sequence ID" value="NZ_FNGA01000002.1"/>
</dbReference>
<sequence>MPSEIEINGRRVGGGHPVYIIAEMACAHHGSFEKAIQLLKVAVEAGVDAVQLQFFSREHLMSPAHPAYTLLGQLAFTSEEWGKIYDEARHSGLDVFVCTYDVPSVELALRLGVDGIKLNSSDLSNLELLKIVARSGLPFTIGTGASTIEEITESVTFVKKHGGSNAILMHGMQAFPTEISDAHINKINFFRSLFDLPVGYQDHTNADNPFSQVIDLLAIGAGACLVEKHYTLDRSLKETDYQAALNPDELATYVKTVKAAWEAMGSLSLQPLSKAEHNYRLFQKKKIVASHDLSAGHELVSADFSFLRTGSVNGFSPNQAQSIVGMLLTKEIKKLETLLPEVLED</sequence>
<proteinExistence type="predicted"/>
<dbReference type="Gene3D" id="3.20.20.70">
    <property type="entry name" value="Aldolase class I"/>
    <property type="match status" value="1"/>
</dbReference>
<dbReference type="InterPro" id="IPR006190">
    <property type="entry name" value="SAF_AFP_Neu5Ac"/>
</dbReference>
<dbReference type="AlphaFoldDB" id="A0A1G9ERX7"/>
<dbReference type="InterPro" id="IPR013785">
    <property type="entry name" value="Aldolase_TIM"/>
</dbReference>
<dbReference type="EMBL" id="FNGA01000002">
    <property type="protein sequence ID" value="SDK78844.1"/>
    <property type="molecule type" value="Genomic_DNA"/>
</dbReference>
<accession>A0A1G9ERX7</accession>
<evidence type="ECO:0000313" key="2">
    <source>
        <dbReference type="EMBL" id="SDK78844.1"/>
    </source>
</evidence>
<protein>
    <submittedName>
        <fullName evidence="2">N-acetylneuraminate synthase</fullName>
    </submittedName>
</protein>